<evidence type="ECO:0000256" key="7">
    <source>
        <dbReference type="SAM" id="Phobius"/>
    </source>
</evidence>
<feature type="transmembrane region" description="Helical" evidence="7">
    <location>
        <begin position="20"/>
        <end position="38"/>
    </location>
</feature>
<feature type="domain" description="Acyltransferase 3" evidence="8">
    <location>
        <begin position="17"/>
        <end position="329"/>
    </location>
</feature>
<evidence type="ECO:0000313" key="9">
    <source>
        <dbReference type="EMBL" id="RZT02190.1"/>
    </source>
</evidence>
<feature type="transmembrane region" description="Helical" evidence="7">
    <location>
        <begin position="176"/>
        <end position="196"/>
    </location>
</feature>
<accession>A0A4Q7PSC0</accession>
<evidence type="ECO:0000259" key="8">
    <source>
        <dbReference type="Pfam" id="PF01757"/>
    </source>
</evidence>
<feature type="transmembrane region" description="Helical" evidence="7">
    <location>
        <begin position="316"/>
        <end position="341"/>
    </location>
</feature>
<keyword evidence="5 7" id="KW-1133">Transmembrane helix</keyword>
<feature type="transmembrane region" description="Helical" evidence="7">
    <location>
        <begin position="261"/>
        <end position="283"/>
    </location>
</feature>
<feature type="transmembrane region" description="Helical" evidence="7">
    <location>
        <begin position="122"/>
        <end position="139"/>
    </location>
</feature>
<organism evidence="9 10">
    <name type="scientific">Cuneatibacter caecimuris</name>
    <dbReference type="NCBI Taxonomy" id="1796618"/>
    <lineage>
        <taxon>Bacteria</taxon>
        <taxon>Bacillati</taxon>
        <taxon>Bacillota</taxon>
        <taxon>Clostridia</taxon>
        <taxon>Lachnospirales</taxon>
        <taxon>Lachnospiraceae</taxon>
        <taxon>Cuneatibacter</taxon>
    </lineage>
</organism>
<reference evidence="9 10" key="1">
    <citation type="submission" date="2019-02" db="EMBL/GenBank/DDBJ databases">
        <title>Genomic Encyclopedia of Type Strains, Phase IV (KMG-IV): sequencing the most valuable type-strain genomes for metagenomic binning, comparative biology and taxonomic classification.</title>
        <authorList>
            <person name="Goeker M."/>
        </authorList>
    </citation>
    <scope>NUCLEOTIDE SEQUENCE [LARGE SCALE GENOMIC DNA]</scope>
    <source>
        <strain evidence="9 10">DSM 29486</strain>
    </source>
</reference>
<sequence>MTALKTGISGENRRVFYMDFIRALAMLLIVTYHFNIEAMSRVQDFSCRPVLFLNYHQVNGGTLGVSLFFILSGAALMLSARKEQTMARYLKKRFLAIFPSYWLVWLAGTLATLLLMRSHYEGIPLWTLLLTAIGMDGYLYELVPNFYLTGEWFIGCILLLYLLFPWLKKAVDKAPAFTAAAALAVWALLLAFRPFALQTDHVFLMRVPEFMLGMYLIRYMPEINWKAGACGLAAALALMFLPDFWGEAEVVRSALMGAGWYLFLGWAGTLVSSFRISGVFAWLSRYSYEWFLLHHMFYTFLFTLLVGKTFGQGSFILLFLMSLLVFAVGGIVLKAVTAAVVKIFRKRPA</sequence>
<keyword evidence="4 7" id="KW-0812">Transmembrane</keyword>
<name>A0A4Q7PSC0_9FIRM</name>
<dbReference type="OrthoDB" id="9810469at2"/>
<feature type="transmembrane region" description="Helical" evidence="7">
    <location>
        <begin position="146"/>
        <end position="164"/>
    </location>
</feature>
<dbReference type="Proteomes" id="UP000292927">
    <property type="component" value="Unassembled WGS sequence"/>
</dbReference>
<keyword evidence="10" id="KW-1185">Reference proteome</keyword>
<keyword evidence="6 7" id="KW-0472">Membrane</keyword>
<dbReference type="GO" id="GO:0009246">
    <property type="term" value="P:enterobacterial common antigen biosynthetic process"/>
    <property type="evidence" value="ECO:0007669"/>
    <property type="project" value="TreeGrafter"/>
</dbReference>
<proteinExistence type="inferred from homology"/>
<dbReference type="GO" id="GO:0016413">
    <property type="term" value="F:O-acetyltransferase activity"/>
    <property type="evidence" value="ECO:0007669"/>
    <property type="project" value="TreeGrafter"/>
</dbReference>
<dbReference type="AlphaFoldDB" id="A0A4Q7PSC0"/>
<gene>
    <name evidence="9" type="ORF">EV209_0299</name>
</gene>
<dbReference type="PANTHER" id="PTHR40074">
    <property type="entry name" value="O-ACETYLTRANSFERASE WECH"/>
    <property type="match status" value="1"/>
</dbReference>
<evidence type="ECO:0000256" key="6">
    <source>
        <dbReference type="ARBA" id="ARBA00023136"/>
    </source>
</evidence>
<keyword evidence="3" id="KW-1003">Cell membrane</keyword>
<feature type="transmembrane region" description="Helical" evidence="7">
    <location>
        <begin position="223"/>
        <end position="241"/>
    </location>
</feature>
<dbReference type="RefSeq" id="WP_130432343.1">
    <property type="nucleotide sequence ID" value="NZ_SGXF01000001.1"/>
</dbReference>
<evidence type="ECO:0000256" key="4">
    <source>
        <dbReference type="ARBA" id="ARBA00022692"/>
    </source>
</evidence>
<feature type="transmembrane region" description="Helical" evidence="7">
    <location>
        <begin position="290"/>
        <end position="310"/>
    </location>
</feature>
<comment type="caution">
    <text evidence="9">The sequence shown here is derived from an EMBL/GenBank/DDBJ whole genome shotgun (WGS) entry which is preliminary data.</text>
</comment>
<feature type="transmembrane region" description="Helical" evidence="7">
    <location>
        <begin position="58"/>
        <end position="78"/>
    </location>
</feature>
<dbReference type="InterPro" id="IPR002656">
    <property type="entry name" value="Acyl_transf_3_dom"/>
</dbReference>
<evidence type="ECO:0000256" key="1">
    <source>
        <dbReference type="ARBA" id="ARBA00004651"/>
    </source>
</evidence>
<evidence type="ECO:0000313" key="10">
    <source>
        <dbReference type="Proteomes" id="UP000292927"/>
    </source>
</evidence>
<evidence type="ECO:0000256" key="5">
    <source>
        <dbReference type="ARBA" id="ARBA00022989"/>
    </source>
</evidence>
<evidence type="ECO:0000256" key="3">
    <source>
        <dbReference type="ARBA" id="ARBA00022475"/>
    </source>
</evidence>
<protein>
    <submittedName>
        <fullName evidence="9">Peptidoglycan/LPS O-acetylase OafA/YrhL</fullName>
    </submittedName>
</protein>
<comment type="similarity">
    <text evidence="2">Belongs to the acyltransferase 3 family.</text>
</comment>
<evidence type="ECO:0000256" key="2">
    <source>
        <dbReference type="ARBA" id="ARBA00007400"/>
    </source>
</evidence>
<feature type="transmembrane region" description="Helical" evidence="7">
    <location>
        <begin position="94"/>
        <end position="116"/>
    </location>
</feature>
<comment type="subcellular location">
    <subcellularLocation>
        <location evidence="1">Cell membrane</location>
        <topology evidence="1">Multi-pass membrane protein</topology>
    </subcellularLocation>
</comment>
<dbReference type="GO" id="GO:0005886">
    <property type="term" value="C:plasma membrane"/>
    <property type="evidence" value="ECO:0007669"/>
    <property type="project" value="UniProtKB-SubCell"/>
</dbReference>
<dbReference type="Pfam" id="PF01757">
    <property type="entry name" value="Acyl_transf_3"/>
    <property type="match status" value="1"/>
</dbReference>
<dbReference type="PANTHER" id="PTHR40074:SF2">
    <property type="entry name" value="O-ACETYLTRANSFERASE WECH"/>
    <property type="match status" value="1"/>
</dbReference>
<dbReference type="EMBL" id="SGXF01000001">
    <property type="protein sequence ID" value="RZT02190.1"/>
    <property type="molecule type" value="Genomic_DNA"/>
</dbReference>